<evidence type="ECO:0008006" key="3">
    <source>
        <dbReference type="Google" id="ProtNLM"/>
    </source>
</evidence>
<dbReference type="EMBL" id="FCNW02000021">
    <property type="protein sequence ID" value="SAL48063.1"/>
    <property type="molecule type" value="Genomic_DNA"/>
</dbReference>
<gene>
    <name evidence="1" type="ORF">AWB65_03850</name>
</gene>
<dbReference type="InterPro" id="IPR037143">
    <property type="entry name" value="4-PPantetheinyl_Trfase_dom_sf"/>
</dbReference>
<dbReference type="GO" id="GO:0008897">
    <property type="term" value="F:holo-[acyl-carrier-protein] synthase activity"/>
    <property type="evidence" value="ECO:0007669"/>
    <property type="project" value="InterPro"/>
</dbReference>
<organism evidence="1 2">
    <name type="scientific">Caballeronia humi</name>
    <dbReference type="NCBI Taxonomy" id="326474"/>
    <lineage>
        <taxon>Bacteria</taxon>
        <taxon>Pseudomonadati</taxon>
        <taxon>Pseudomonadota</taxon>
        <taxon>Betaproteobacteria</taxon>
        <taxon>Burkholderiales</taxon>
        <taxon>Burkholderiaceae</taxon>
        <taxon>Caballeronia</taxon>
    </lineage>
</organism>
<comment type="caution">
    <text evidence="1">The sequence shown here is derived from an EMBL/GenBank/DDBJ whole genome shotgun (WGS) entry which is preliminary data.</text>
</comment>
<dbReference type="AlphaFoldDB" id="A0A158HVG5"/>
<proteinExistence type="predicted"/>
<sequence>MTTRPDTPTRPASESVEWRVHPLAQSHVGGARIPAAHELFIWRLPGAWRQISATNIGQWLSSAERTRIKARPYATHSKRFGLARAALRLVVSQMLVCEPGGIVFDEFPDDRLVVTHPPHGRPLAVDYRQAGIWTVIAASGTPVGVGLVNPLQMDTSPALTLSPPPHDDPIEDAHRISLERAKRCGLAMPTVSKDVWHSLELPMPGSIQAVVTTQQPITRVEAFGWQG</sequence>
<protein>
    <recommendedName>
        <fullName evidence="3">4'-phosphopantetheinyl transferase</fullName>
    </recommendedName>
</protein>
<dbReference type="Gene3D" id="3.90.470.20">
    <property type="entry name" value="4'-phosphopantetheinyl transferase domain"/>
    <property type="match status" value="1"/>
</dbReference>
<name>A0A158HVG5_9BURK</name>
<evidence type="ECO:0000313" key="1">
    <source>
        <dbReference type="EMBL" id="SAL48063.1"/>
    </source>
</evidence>
<evidence type="ECO:0000313" key="2">
    <source>
        <dbReference type="Proteomes" id="UP000054977"/>
    </source>
</evidence>
<dbReference type="SUPFAM" id="SSF56214">
    <property type="entry name" value="4'-phosphopantetheinyl transferase"/>
    <property type="match status" value="1"/>
</dbReference>
<keyword evidence="2" id="KW-1185">Reference proteome</keyword>
<reference evidence="1" key="1">
    <citation type="submission" date="2016-01" db="EMBL/GenBank/DDBJ databases">
        <authorList>
            <person name="Peeters C."/>
        </authorList>
    </citation>
    <scope>NUCLEOTIDE SEQUENCE [LARGE SCALE GENOMIC DNA]</scope>
    <source>
        <strain evidence="1">LMG 22934</strain>
    </source>
</reference>
<dbReference type="GO" id="GO:0000287">
    <property type="term" value="F:magnesium ion binding"/>
    <property type="evidence" value="ECO:0007669"/>
    <property type="project" value="InterPro"/>
</dbReference>
<accession>A0A158HVG5</accession>
<dbReference type="Proteomes" id="UP000054977">
    <property type="component" value="Unassembled WGS sequence"/>
</dbReference>